<keyword evidence="2" id="KW-1185">Reference proteome</keyword>
<dbReference type="PIRSF" id="PIRSF011474">
    <property type="entry name" value="Glucitol_operon_activator"/>
    <property type="match status" value="1"/>
</dbReference>
<dbReference type="RefSeq" id="WP_042219935.1">
    <property type="nucleotide sequence ID" value="NZ_CP009285.1"/>
</dbReference>
<protein>
    <submittedName>
        <fullName evidence="1">Glucitol operon activator</fullName>
    </submittedName>
</protein>
<name>A0A089LGW2_PAEBO</name>
<dbReference type="Proteomes" id="UP000029518">
    <property type="component" value="Chromosome"/>
</dbReference>
<evidence type="ECO:0000313" key="1">
    <source>
        <dbReference type="EMBL" id="AIQ60117.1"/>
    </source>
</evidence>
<reference evidence="1" key="1">
    <citation type="submission" date="2014-08" db="EMBL/GenBank/DDBJ databases">
        <title>Comparative genomics of the Paenibacillus odorifer group.</title>
        <authorList>
            <person name="den Bakker H.C."/>
            <person name="Tsai Y.-C.Y.-C."/>
            <person name="Martin N."/>
            <person name="Korlach J."/>
            <person name="Wiedmann M."/>
        </authorList>
    </citation>
    <scope>NUCLEOTIDE SEQUENCE [LARGE SCALE GENOMIC DNA]</scope>
    <source>
        <strain evidence="1">DSM 13188</strain>
    </source>
</reference>
<dbReference type="OrthoDB" id="9096700at2"/>
<dbReference type="AlphaFoldDB" id="A0A089LGW2"/>
<organism evidence="1 2">
    <name type="scientific">Paenibacillus borealis</name>
    <dbReference type="NCBI Taxonomy" id="160799"/>
    <lineage>
        <taxon>Bacteria</taxon>
        <taxon>Bacillati</taxon>
        <taxon>Bacillota</taxon>
        <taxon>Bacilli</taxon>
        <taxon>Bacillales</taxon>
        <taxon>Paenibacillaceae</taxon>
        <taxon>Paenibacillus</taxon>
    </lineage>
</organism>
<sequence>MGLLIIAAALAWLLQGMLGLLQIRNFNRKYTELRRLGRVAIGKQTGKFRAGTVVMFAIDKDTRIMQAARMQGVTVFSRMRQLKGFEGRHLLGLTEQDMRHCNKLIRAAIMDALNNCDIILKGGELKVRKSWLERLMPAKK</sequence>
<gene>
    <name evidence="1" type="ORF">PBOR_26570</name>
</gene>
<accession>A0A089LGW2</accession>
<dbReference type="HOGENOM" id="CLU_124480_0_0_9"/>
<dbReference type="Pfam" id="PF06923">
    <property type="entry name" value="GutM"/>
    <property type="match status" value="1"/>
</dbReference>
<dbReference type="KEGG" id="pbd:PBOR_26570"/>
<dbReference type="EMBL" id="CP009285">
    <property type="protein sequence ID" value="AIQ60117.1"/>
    <property type="molecule type" value="Genomic_DNA"/>
</dbReference>
<dbReference type="InterPro" id="IPR009693">
    <property type="entry name" value="Glucitol_operon_activator"/>
</dbReference>
<proteinExistence type="predicted"/>
<evidence type="ECO:0000313" key="2">
    <source>
        <dbReference type="Proteomes" id="UP000029518"/>
    </source>
</evidence>